<feature type="transmembrane region" description="Helical" evidence="1">
    <location>
        <begin position="6"/>
        <end position="25"/>
    </location>
</feature>
<keyword evidence="1" id="KW-1133">Transmembrane helix</keyword>
<feature type="transmembrane region" description="Helical" evidence="1">
    <location>
        <begin position="133"/>
        <end position="152"/>
    </location>
</feature>
<comment type="caution">
    <text evidence="2">The sequence shown here is derived from an EMBL/GenBank/DDBJ whole genome shotgun (WGS) entry which is preliminary data.</text>
</comment>
<gene>
    <name evidence="2" type="primary">spoIIGA</name>
    <name evidence="2" type="ORF">ACE41H_05375</name>
</gene>
<proteinExistence type="predicted"/>
<evidence type="ECO:0000313" key="3">
    <source>
        <dbReference type="Proteomes" id="UP001580346"/>
    </source>
</evidence>
<dbReference type="NCBIfam" id="TIGR02854">
    <property type="entry name" value="spore_II_GA"/>
    <property type="match status" value="1"/>
</dbReference>
<reference evidence="2 3" key="1">
    <citation type="submission" date="2024-09" db="EMBL/GenBank/DDBJ databases">
        <title>Paenibacillus zeirhizospherea sp. nov., isolated from surface of the maize (Zea mays) roots in a horticulture field, Hungary.</title>
        <authorList>
            <person name="Marton D."/>
            <person name="Farkas M."/>
            <person name="Bedics A."/>
            <person name="Toth E."/>
            <person name="Tancsics A."/>
            <person name="Boka K."/>
            <person name="Maroti G."/>
            <person name="Kriszt B."/>
            <person name="Cserhati M."/>
        </authorList>
    </citation>
    <scope>NUCLEOTIDE SEQUENCE [LARGE SCALE GENOMIC DNA]</scope>
    <source>
        <strain evidence="2 3">KCTC 33519</strain>
    </source>
</reference>
<dbReference type="InterPro" id="IPR005081">
    <property type="entry name" value="SpoIIGA"/>
</dbReference>
<sequence>MVVYIDLIFLTNLLIDTVLLLVTAWMRKLRPAWWRLLLSAFLGATYVVMMFMPQLSFMFTFLIKFGLSVCMLLIAFGFVGLQTFLRTIGAFYVVNFVAAGGILGVHYLLQRRGELFNGIWFTATGGMSFKTQIAFWFIFCVFGVTMLVFYAVQTSRQRTERISSFTGDVEVRIEGVCVKCTGLLDTGNQLNDPLTRMPVMVMEASLWSDHLPRDWSKFLADGQADNLVMNMEESYAWRDRLRLVPYRGINKSTAFMLAVKPDEVKVTMKGQTFIHHRVLIGLDGGRLSSEGRYQAVVHPELAVSQDTDVSA</sequence>
<dbReference type="PIRSF" id="PIRSF018571">
    <property type="entry name" value="SpoIIGA"/>
    <property type="match status" value="1"/>
</dbReference>
<dbReference type="Proteomes" id="UP001580346">
    <property type="component" value="Unassembled WGS sequence"/>
</dbReference>
<dbReference type="EMBL" id="JBHHMI010000003">
    <property type="protein sequence ID" value="MFB5266217.1"/>
    <property type="molecule type" value="Genomic_DNA"/>
</dbReference>
<feature type="transmembrane region" description="Helical" evidence="1">
    <location>
        <begin position="32"/>
        <end position="52"/>
    </location>
</feature>
<keyword evidence="1" id="KW-0812">Transmembrane</keyword>
<organism evidence="2 3">
    <name type="scientific">Paenibacillus enshidis</name>
    <dbReference type="NCBI Taxonomy" id="1458439"/>
    <lineage>
        <taxon>Bacteria</taxon>
        <taxon>Bacillati</taxon>
        <taxon>Bacillota</taxon>
        <taxon>Bacilli</taxon>
        <taxon>Bacillales</taxon>
        <taxon>Paenibacillaceae</taxon>
        <taxon>Paenibacillus</taxon>
    </lineage>
</organism>
<dbReference type="RefSeq" id="WP_375353808.1">
    <property type="nucleotide sequence ID" value="NZ_JBHHMI010000003.1"/>
</dbReference>
<evidence type="ECO:0000256" key="1">
    <source>
        <dbReference type="SAM" id="Phobius"/>
    </source>
</evidence>
<protein>
    <submittedName>
        <fullName evidence="2">Sigma-E processing peptidase SpoIIGA</fullName>
    </submittedName>
</protein>
<evidence type="ECO:0000313" key="2">
    <source>
        <dbReference type="EMBL" id="MFB5266217.1"/>
    </source>
</evidence>
<accession>A0ABV5AQ96</accession>
<name>A0ABV5AQ96_9BACL</name>
<feature type="transmembrane region" description="Helical" evidence="1">
    <location>
        <begin position="58"/>
        <end position="81"/>
    </location>
</feature>
<feature type="transmembrane region" description="Helical" evidence="1">
    <location>
        <begin position="88"/>
        <end position="109"/>
    </location>
</feature>
<keyword evidence="1" id="KW-0472">Membrane</keyword>
<keyword evidence="3" id="KW-1185">Reference proteome</keyword>
<dbReference type="Pfam" id="PF03419">
    <property type="entry name" value="Peptidase_U4"/>
    <property type="match status" value="1"/>
</dbReference>